<evidence type="ECO:0000313" key="2">
    <source>
        <dbReference type="Proteomes" id="UP000254647"/>
    </source>
</evidence>
<evidence type="ECO:0000313" key="1">
    <source>
        <dbReference type="EMBL" id="STG16776.1"/>
    </source>
</evidence>
<reference evidence="1 2" key="1">
    <citation type="submission" date="2018-06" db="EMBL/GenBank/DDBJ databases">
        <authorList>
            <consortium name="Pathogen Informatics"/>
            <person name="Doyle S."/>
        </authorList>
    </citation>
    <scope>NUCLEOTIDE SEQUENCE [LARGE SCALE GENOMIC DNA]</scope>
    <source>
        <strain evidence="1 2">NCTC10767</strain>
    </source>
</reference>
<proteinExistence type="predicted"/>
<organism evidence="1 2">
    <name type="scientific">Escherichia coli</name>
    <dbReference type="NCBI Taxonomy" id="562"/>
    <lineage>
        <taxon>Bacteria</taxon>
        <taxon>Pseudomonadati</taxon>
        <taxon>Pseudomonadota</taxon>
        <taxon>Gammaproteobacteria</taxon>
        <taxon>Enterobacterales</taxon>
        <taxon>Enterobacteriaceae</taxon>
        <taxon>Escherichia</taxon>
    </lineage>
</organism>
<name>A0A376MGI1_ECOLX</name>
<gene>
    <name evidence="1" type="ORF">NCTC10767_06086</name>
</gene>
<dbReference type="Proteomes" id="UP000254647">
    <property type="component" value="Unassembled WGS sequence"/>
</dbReference>
<accession>A0A376MGI1</accession>
<protein>
    <submittedName>
        <fullName evidence="1">Uncharacterized protein</fullName>
    </submittedName>
</protein>
<dbReference type="EMBL" id="UFXW01000009">
    <property type="protein sequence ID" value="STG16776.1"/>
    <property type="molecule type" value="Genomic_DNA"/>
</dbReference>
<dbReference type="AlphaFoldDB" id="A0A376MGI1"/>
<sequence>MPKHNTRKRKYLLPGKNLIKGKAEVKTLHLADMVICVNGSILRFERFAFKSCPVLFRGFRKVETSQFTDMKRSSFVRQIYSLLSENVTSTTASRYETLIKYVRWVDDSNDTELIDKDMFHWELIDGFMTWCEVAH</sequence>